<dbReference type="EMBL" id="ML992663">
    <property type="protein sequence ID" value="KAF2217254.1"/>
    <property type="molecule type" value="Genomic_DNA"/>
</dbReference>
<keyword evidence="3" id="KW-1185">Reference proteome</keyword>
<gene>
    <name evidence="2" type="ORF">CERZMDRAFT_93304</name>
</gene>
<dbReference type="OrthoDB" id="3858011at2759"/>
<dbReference type="AlphaFoldDB" id="A0A6A6FV87"/>
<evidence type="ECO:0000259" key="1">
    <source>
        <dbReference type="Pfam" id="PF24864"/>
    </source>
</evidence>
<reference evidence="2" key="1">
    <citation type="journal article" date="2020" name="Stud. Mycol.">
        <title>101 Dothideomycetes genomes: a test case for predicting lifestyles and emergence of pathogens.</title>
        <authorList>
            <person name="Haridas S."/>
            <person name="Albert R."/>
            <person name="Binder M."/>
            <person name="Bloem J."/>
            <person name="Labutti K."/>
            <person name="Salamov A."/>
            <person name="Andreopoulos B."/>
            <person name="Baker S."/>
            <person name="Barry K."/>
            <person name="Bills G."/>
            <person name="Bluhm B."/>
            <person name="Cannon C."/>
            <person name="Castanera R."/>
            <person name="Culley D."/>
            <person name="Daum C."/>
            <person name="Ezra D."/>
            <person name="Gonzalez J."/>
            <person name="Henrissat B."/>
            <person name="Kuo A."/>
            <person name="Liang C."/>
            <person name="Lipzen A."/>
            <person name="Lutzoni F."/>
            <person name="Magnuson J."/>
            <person name="Mondo S."/>
            <person name="Nolan M."/>
            <person name="Ohm R."/>
            <person name="Pangilinan J."/>
            <person name="Park H.-J."/>
            <person name="Ramirez L."/>
            <person name="Alfaro M."/>
            <person name="Sun H."/>
            <person name="Tritt A."/>
            <person name="Yoshinaga Y."/>
            <person name="Zwiers L.-H."/>
            <person name="Turgeon B."/>
            <person name="Goodwin S."/>
            <person name="Spatafora J."/>
            <person name="Crous P."/>
            <person name="Grigoriev I."/>
        </authorList>
    </citation>
    <scope>NUCLEOTIDE SEQUENCE</scope>
    <source>
        <strain evidence="2">SCOH1-5</strain>
    </source>
</reference>
<dbReference type="Proteomes" id="UP000799539">
    <property type="component" value="Unassembled WGS sequence"/>
</dbReference>
<feature type="domain" description="DUF7730" evidence="1">
    <location>
        <begin position="138"/>
        <end position="203"/>
    </location>
</feature>
<dbReference type="PANTHER" id="PTHR42085:SF1">
    <property type="entry name" value="F-BOX DOMAIN-CONTAINING PROTEIN"/>
    <property type="match status" value="1"/>
</dbReference>
<sequence length="297" mass="33566">MGWNTVLTLDKDVTPIHQLASSTEQENTYRNPCSSLSGMIQSQDSSSCNRFRRCFSTLANLSDTEDNHLSKSRRRRSSVLNTTQLSQLRLSTAPRQKTLASRLLTLPPELRNRIYITCLTHPTYSAESPPRIRPSYTLPPLLKTCRQIYSEAIGVYYSSTPAFRCLDEDSTIKWLCNLPEQYRSMLREVRYDTRWIIFSTPFIPVPGAECWLVGELVAKLEKKGFDVERWLFRNGESCVAEGEDEDQVDGDGDGEKVATTTTGKLKCSFYRRGGGGQEGAILWTDKPGLIESVTRSV</sequence>
<dbReference type="PANTHER" id="PTHR42085">
    <property type="entry name" value="F-BOX DOMAIN-CONTAINING PROTEIN"/>
    <property type="match status" value="1"/>
</dbReference>
<organism evidence="2 3">
    <name type="scientific">Cercospora zeae-maydis SCOH1-5</name>
    <dbReference type="NCBI Taxonomy" id="717836"/>
    <lineage>
        <taxon>Eukaryota</taxon>
        <taxon>Fungi</taxon>
        <taxon>Dikarya</taxon>
        <taxon>Ascomycota</taxon>
        <taxon>Pezizomycotina</taxon>
        <taxon>Dothideomycetes</taxon>
        <taxon>Dothideomycetidae</taxon>
        <taxon>Mycosphaerellales</taxon>
        <taxon>Mycosphaerellaceae</taxon>
        <taxon>Cercospora</taxon>
    </lineage>
</organism>
<evidence type="ECO:0000313" key="3">
    <source>
        <dbReference type="Proteomes" id="UP000799539"/>
    </source>
</evidence>
<protein>
    <recommendedName>
        <fullName evidence="1">DUF7730 domain-containing protein</fullName>
    </recommendedName>
</protein>
<dbReference type="InterPro" id="IPR038883">
    <property type="entry name" value="AN11006-like"/>
</dbReference>
<accession>A0A6A6FV87</accession>
<dbReference type="InterPro" id="IPR056632">
    <property type="entry name" value="DUF7730"/>
</dbReference>
<evidence type="ECO:0000313" key="2">
    <source>
        <dbReference type="EMBL" id="KAF2217254.1"/>
    </source>
</evidence>
<proteinExistence type="predicted"/>
<dbReference type="Pfam" id="PF24864">
    <property type="entry name" value="DUF7730"/>
    <property type="match status" value="1"/>
</dbReference>
<name>A0A6A6FV87_9PEZI</name>